<name>A0ABP9J3K6_9ACTN</name>
<proteinExistence type="predicted"/>
<sequence length="64" mass="6692">MQRAFAAKVTGPLSVVAAAWFSAVLARVFSLPKITAGYRRACRYIDGVTGVILAGPAVRIGLEG</sequence>
<organism evidence="1 2">
    <name type="scientific">Streptomyces siamensis</name>
    <dbReference type="NCBI Taxonomy" id="1274986"/>
    <lineage>
        <taxon>Bacteria</taxon>
        <taxon>Bacillati</taxon>
        <taxon>Actinomycetota</taxon>
        <taxon>Actinomycetes</taxon>
        <taxon>Kitasatosporales</taxon>
        <taxon>Streptomycetaceae</taxon>
        <taxon>Streptomyces</taxon>
    </lineage>
</organism>
<accession>A0ABP9J3K6</accession>
<evidence type="ECO:0000313" key="1">
    <source>
        <dbReference type="EMBL" id="GAA5017673.1"/>
    </source>
</evidence>
<dbReference type="EMBL" id="BAABKB010000016">
    <property type="protein sequence ID" value="GAA5017673.1"/>
    <property type="molecule type" value="Genomic_DNA"/>
</dbReference>
<comment type="caution">
    <text evidence="1">The sequence shown here is derived from an EMBL/GenBank/DDBJ whole genome shotgun (WGS) entry which is preliminary data.</text>
</comment>
<protein>
    <submittedName>
        <fullName evidence="1">Uncharacterized protein</fullName>
    </submittedName>
</protein>
<keyword evidence="2" id="KW-1185">Reference proteome</keyword>
<reference evidence="2" key="1">
    <citation type="journal article" date="2019" name="Int. J. Syst. Evol. Microbiol.">
        <title>The Global Catalogue of Microorganisms (GCM) 10K type strain sequencing project: providing services to taxonomists for standard genome sequencing and annotation.</title>
        <authorList>
            <consortium name="The Broad Institute Genomics Platform"/>
            <consortium name="The Broad Institute Genome Sequencing Center for Infectious Disease"/>
            <person name="Wu L."/>
            <person name="Ma J."/>
        </authorList>
    </citation>
    <scope>NUCLEOTIDE SEQUENCE [LARGE SCALE GENOMIC DNA]</scope>
    <source>
        <strain evidence="2">JCM 18409</strain>
    </source>
</reference>
<dbReference type="Proteomes" id="UP001501759">
    <property type="component" value="Unassembled WGS sequence"/>
</dbReference>
<gene>
    <name evidence="1" type="ORF">GCM10023335_44480</name>
</gene>
<evidence type="ECO:0000313" key="2">
    <source>
        <dbReference type="Proteomes" id="UP001501759"/>
    </source>
</evidence>